<gene>
    <name evidence="3" type="ORF">SK128_000430</name>
</gene>
<feature type="non-terminal residue" evidence="3">
    <location>
        <position position="293"/>
    </location>
</feature>
<feature type="compositionally biased region" description="Basic and acidic residues" evidence="1">
    <location>
        <begin position="15"/>
        <end position="41"/>
    </location>
</feature>
<feature type="region of interest" description="Disordered" evidence="1">
    <location>
        <begin position="1"/>
        <end position="81"/>
    </location>
</feature>
<dbReference type="SUPFAM" id="SSF50729">
    <property type="entry name" value="PH domain-like"/>
    <property type="match status" value="1"/>
</dbReference>
<feature type="region of interest" description="Disordered" evidence="1">
    <location>
        <begin position="96"/>
        <end position="150"/>
    </location>
</feature>
<evidence type="ECO:0000313" key="4">
    <source>
        <dbReference type="Proteomes" id="UP001381693"/>
    </source>
</evidence>
<feature type="domain" description="PH" evidence="2">
    <location>
        <begin position="223"/>
        <end position="293"/>
    </location>
</feature>
<dbReference type="Gene3D" id="2.30.29.30">
    <property type="entry name" value="Pleckstrin-homology domain (PH domain)/Phosphotyrosine-binding domain (PTB)"/>
    <property type="match status" value="1"/>
</dbReference>
<evidence type="ECO:0000259" key="2">
    <source>
        <dbReference type="PROSITE" id="PS50003"/>
    </source>
</evidence>
<sequence>TPSPGPPAESEKDEEQQRQQQEQEKSAKRDDDSRVQQDRCIEVYPETVRQRQRTMMSSSNKVDIKNWASGSGNDTLTSPSKVKKFLPSVKALRNQFETGKTNNNKPEANSSAIINNGTMSRKSSSSNSSISSSTLEKTSSTNSLNSTTGSVENLMSANNEINRAITSDELVEPIYSQFKKVDEELKELMSKPPSTTGWNPRPLLKRLYYVPEAPKHHSQGTTYINIEGYLEKLPSGRKKATFWNAWKRRYFVAKDGILYYYQNPQAEKASMKMTLMGGKVECMEPNMVGVDDG</sequence>
<feature type="compositionally biased region" description="Polar residues" evidence="1">
    <location>
        <begin position="68"/>
        <end position="80"/>
    </location>
</feature>
<keyword evidence="4" id="KW-1185">Reference proteome</keyword>
<proteinExistence type="predicted"/>
<protein>
    <recommendedName>
        <fullName evidence="2">PH domain-containing protein</fullName>
    </recommendedName>
</protein>
<evidence type="ECO:0000256" key="1">
    <source>
        <dbReference type="SAM" id="MobiDB-lite"/>
    </source>
</evidence>
<feature type="non-terminal residue" evidence="3">
    <location>
        <position position="1"/>
    </location>
</feature>
<organism evidence="3 4">
    <name type="scientific">Halocaridina rubra</name>
    <name type="common">Hawaiian red shrimp</name>
    <dbReference type="NCBI Taxonomy" id="373956"/>
    <lineage>
        <taxon>Eukaryota</taxon>
        <taxon>Metazoa</taxon>
        <taxon>Ecdysozoa</taxon>
        <taxon>Arthropoda</taxon>
        <taxon>Crustacea</taxon>
        <taxon>Multicrustacea</taxon>
        <taxon>Malacostraca</taxon>
        <taxon>Eumalacostraca</taxon>
        <taxon>Eucarida</taxon>
        <taxon>Decapoda</taxon>
        <taxon>Pleocyemata</taxon>
        <taxon>Caridea</taxon>
        <taxon>Atyoidea</taxon>
        <taxon>Atyidae</taxon>
        <taxon>Halocaridina</taxon>
    </lineage>
</organism>
<dbReference type="InterPro" id="IPR001849">
    <property type="entry name" value="PH_domain"/>
</dbReference>
<reference evidence="3 4" key="1">
    <citation type="submission" date="2023-11" db="EMBL/GenBank/DDBJ databases">
        <title>Halocaridina rubra genome assembly.</title>
        <authorList>
            <person name="Smith C."/>
        </authorList>
    </citation>
    <scope>NUCLEOTIDE SEQUENCE [LARGE SCALE GENOMIC DNA]</scope>
    <source>
        <strain evidence="3">EP-1</strain>
        <tissue evidence="3">Whole</tissue>
    </source>
</reference>
<dbReference type="InterPro" id="IPR011993">
    <property type="entry name" value="PH-like_dom_sf"/>
</dbReference>
<dbReference type="Pfam" id="PF00169">
    <property type="entry name" value="PH"/>
    <property type="match status" value="1"/>
</dbReference>
<dbReference type="AlphaFoldDB" id="A0AAN8WVN3"/>
<feature type="compositionally biased region" description="Low complexity" evidence="1">
    <location>
        <begin position="115"/>
        <end position="150"/>
    </location>
</feature>
<accession>A0AAN8WVN3</accession>
<name>A0AAN8WVN3_HALRR</name>
<comment type="caution">
    <text evidence="3">The sequence shown here is derived from an EMBL/GenBank/DDBJ whole genome shotgun (WGS) entry which is preliminary data.</text>
</comment>
<evidence type="ECO:0000313" key="3">
    <source>
        <dbReference type="EMBL" id="KAK7071837.1"/>
    </source>
</evidence>
<feature type="compositionally biased region" description="Polar residues" evidence="1">
    <location>
        <begin position="96"/>
        <end position="114"/>
    </location>
</feature>
<dbReference type="EMBL" id="JAXCGZ010013890">
    <property type="protein sequence ID" value="KAK7071837.1"/>
    <property type="molecule type" value="Genomic_DNA"/>
</dbReference>
<dbReference type="Proteomes" id="UP001381693">
    <property type="component" value="Unassembled WGS sequence"/>
</dbReference>
<dbReference type="PROSITE" id="PS50003">
    <property type="entry name" value="PH_DOMAIN"/>
    <property type="match status" value="1"/>
</dbReference>